<name>A0ABV2RL38_BRAJP</name>
<keyword evidence="2" id="KW-1185">Reference proteome</keyword>
<evidence type="ECO:0000313" key="1">
    <source>
        <dbReference type="EMBL" id="MET4717651.1"/>
    </source>
</evidence>
<comment type="caution">
    <text evidence="1">The sequence shown here is derived from an EMBL/GenBank/DDBJ whole genome shotgun (WGS) entry which is preliminary data.</text>
</comment>
<sequence>MAVTNIGKWYDPISERWILRRETKLAALPIDQVKLNGSSETRRSCDLERIWDALVECCMH</sequence>
<dbReference type="EMBL" id="JBEPTQ010000002">
    <property type="protein sequence ID" value="MET4717651.1"/>
    <property type="molecule type" value="Genomic_DNA"/>
</dbReference>
<evidence type="ECO:0008006" key="3">
    <source>
        <dbReference type="Google" id="ProtNLM"/>
    </source>
</evidence>
<evidence type="ECO:0000313" key="2">
    <source>
        <dbReference type="Proteomes" id="UP001549291"/>
    </source>
</evidence>
<accession>A0ABV2RL38</accession>
<dbReference type="Proteomes" id="UP001549291">
    <property type="component" value="Unassembled WGS sequence"/>
</dbReference>
<gene>
    <name evidence="1" type="ORF">ABIF63_001757</name>
</gene>
<reference evidence="1 2" key="1">
    <citation type="submission" date="2024-06" db="EMBL/GenBank/DDBJ databases">
        <title>Genomic Encyclopedia of Type Strains, Phase V (KMG-V): Genome sequencing to study the core and pangenomes of soil and plant-associated prokaryotes.</title>
        <authorList>
            <person name="Whitman W."/>
        </authorList>
    </citation>
    <scope>NUCLEOTIDE SEQUENCE [LARGE SCALE GENOMIC DNA]</scope>
    <source>
        <strain evidence="1 2">USDA 160</strain>
    </source>
</reference>
<protein>
    <recommendedName>
        <fullName evidence="3">Transposase</fullName>
    </recommendedName>
</protein>
<proteinExistence type="predicted"/>
<organism evidence="1 2">
    <name type="scientific">Bradyrhizobium japonicum</name>
    <dbReference type="NCBI Taxonomy" id="375"/>
    <lineage>
        <taxon>Bacteria</taxon>
        <taxon>Pseudomonadati</taxon>
        <taxon>Pseudomonadota</taxon>
        <taxon>Alphaproteobacteria</taxon>
        <taxon>Hyphomicrobiales</taxon>
        <taxon>Nitrobacteraceae</taxon>
        <taxon>Bradyrhizobium</taxon>
    </lineage>
</organism>
<dbReference type="RefSeq" id="WP_049813297.1">
    <property type="nucleotide sequence ID" value="NZ_CP169752.1"/>
</dbReference>